<feature type="transmembrane region" description="Helical" evidence="1">
    <location>
        <begin position="68"/>
        <end position="86"/>
    </location>
</feature>
<keyword evidence="1" id="KW-1133">Transmembrane helix</keyword>
<dbReference type="OrthoDB" id="1274775at2"/>
<organism evidence="2 3">
    <name type="scientific">Flavisolibacter ginsenosidimutans</name>
    <dbReference type="NCBI Taxonomy" id="661481"/>
    <lineage>
        <taxon>Bacteria</taxon>
        <taxon>Pseudomonadati</taxon>
        <taxon>Bacteroidota</taxon>
        <taxon>Chitinophagia</taxon>
        <taxon>Chitinophagales</taxon>
        <taxon>Chitinophagaceae</taxon>
        <taxon>Flavisolibacter</taxon>
    </lineage>
</organism>
<accession>A0A5B8UP81</accession>
<reference evidence="2 3" key="1">
    <citation type="journal article" date="2015" name="Int. J. Syst. Evol. Microbiol.">
        <title>Flavisolibacter ginsenosidimutans sp. nov., with ginsenoside-converting activity isolated from soil used for cultivating ginseng.</title>
        <authorList>
            <person name="Zhao Y."/>
            <person name="Liu Q."/>
            <person name="Kang M.S."/>
            <person name="Jin F."/>
            <person name="Yu H."/>
            <person name="Im W.T."/>
        </authorList>
    </citation>
    <scope>NUCLEOTIDE SEQUENCE [LARGE SCALE GENOMIC DNA]</scope>
    <source>
        <strain evidence="2 3">Gsoil 636</strain>
    </source>
</reference>
<proteinExistence type="predicted"/>
<evidence type="ECO:0000313" key="2">
    <source>
        <dbReference type="EMBL" id="QEC58162.1"/>
    </source>
</evidence>
<dbReference type="Proteomes" id="UP000321204">
    <property type="component" value="Chromosome"/>
</dbReference>
<dbReference type="EMBL" id="CP042433">
    <property type="protein sequence ID" value="QEC58162.1"/>
    <property type="molecule type" value="Genomic_DNA"/>
</dbReference>
<dbReference type="KEGG" id="fgg:FSB75_20375"/>
<keyword evidence="1" id="KW-0472">Membrane</keyword>
<feature type="transmembrane region" description="Helical" evidence="1">
    <location>
        <begin position="7"/>
        <end position="25"/>
    </location>
</feature>
<sequence>MKFAINPFLRTILIVAAWFPCIRQLYLDFNHSHFFDIAFPALVLLASIISFLSFLVDYVRYKTDKKPVSFAPTTISLLGIAALIVTNHHLKQQDKTPTVFYAYKSYEWLNSISIDFRENGTYKCEESIFMGDRYFTRGRYLIKDNIIYLDKSNFYDLVKTDKLLMKTIPKNVKVKKSNLLTLLFGPSRPDTLPETYLFQLDHRGDTIPSAIVLRLDNDISGYHN</sequence>
<protein>
    <submittedName>
        <fullName evidence="2">Uncharacterized protein</fullName>
    </submittedName>
</protein>
<dbReference type="RefSeq" id="WP_146791233.1">
    <property type="nucleotide sequence ID" value="NZ_BAABIO010000003.1"/>
</dbReference>
<keyword evidence="1" id="KW-0812">Transmembrane</keyword>
<gene>
    <name evidence="2" type="ORF">FSB75_20375</name>
</gene>
<keyword evidence="3" id="KW-1185">Reference proteome</keyword>
<evidence type="ECO:0000313" key="3">
    <source>
        <dbReference type="Proteomes" id="UP000321204"/>
    </source>
</evidence>
<dbReference type="AlphaFoldDB" id="A0A5B8UP81"/>
<evidence type="ECO:0000256" key="1">
    <source>
        <dbReference type="SAM" id="Phobius"/>
    </source>
</evidence>
<name>A0A5B8UP81_9BACT</name>
<feature type="transmembrane region" description="Helical" evidence="1">
    <location>
        <begin position="37"/>
        <end position="56"/>
    </location>
</feature>